<dbReference type="InterPro" id="IPR000515">
    <property type="entry name" value="MetI-like"/>
</dbReference>
<name>A0A916K9U4_9BACL</name>
<keyword evidence="2 7" id="KW-0813">Transport</keyword>
<evidence type="ECO:0000259" key="8">
    <source>
        <dbReference type="PROSITE" id="PS50928"/>
    </source>
</evidence>
<feature type="transmembrane region" description="Helical" evidence="7">
    <location>
        <begin position="138"/>
        <end position="156"/>
    </location>
</feature>
<feature type="transmembrane region" description="Helical" evidence="7">
    <location>
        <begin position="12"/>
        <end position="35"/>
    </location>
</feature>
<dbReference type="GO" id="GO:0005886">
    <property type="term" value="C:plasma membrane"/>
    <property type="evidence" value="ECO:0007669"/>
    <property type="project" value="UniProtKB-SubCell"/>
</dbReference>
<accession>A0A916K9U4</accession>
<sequence>MIATRTRADQAFDIFSYTLLSLLLLVVLYPLYFVVISSISNPDLVNLGKVTLYPRGVTLEGYRRIFSDATLWLGFRNSLLYTVLGTCLNVVLTLTAGYALSRNDLAGRNVFMFLIVFTMFFGGGLIPTYLLIKGLGLVNTIWAMILPNAVSAYNIIITRTFFQGSVPGELLEAAKMDGSSNTRFFLQIVLPISLPIVAVMVLFSAVGHWNSYFQALIYLKDDELQPLQIILRKILISGEAAENMVDGLVNQAEIVKMAETMKYGVIIVSSLPVLVLYPFLQKYFLKGVMIGSLKG</sequence>
<evidence type="ECO:0000256" key="4">
    <source>
        <dbReference type="ARBA" id="ARBA00022692"/>
    </source>
</evidence>
<evidence type="ECO:0000256" key="2">
    <source>
        <dbReference type="ARBA" id="ARBA00022448"/>
    </source>
</evidence>
<dbReference type="Pfam" id="PF00528">
    <property type="entry name" value="BPD_transp_1"/>
    <property type="match status" value="1"/>
</dbReference>
<keyword evidence="4 7" id="KW-0812">Transmembrane</keyword>
<gene>
    <name evidence="9" type="primary">araQ_21</name>
    <name evidence="9" type="ORF">PAESOLCIP111_05564</name>
</gene>
<evidence type="ECO:0000313" key="9">
    <source>
        <dbReference type="EMBL" id="CAG7648256.1"/>
    </source>
</evidence>
<comment type="caution">
    <text evidence="9">The sequence shown here is derived from an EMBL/GenBank/DDBJ whole genome shotgun (WGS) entry which is preliminary data.</text>
</comment>
<evidence type="ECO:0000256" key="5">
    <source>
        <dbReference type="ARBA" id="ARBA00022989"/>
    </source>
</evidence>
<keyword evidence="5 7" id="KW-1133">Transmembrane helix</keyword>
<proteinExistence type="inferred from homology"/>
<dbReference type="CDD" id="cd06261">
    <property type="entry name" value="TM_PBP2"/>
    <property type="match status" value="1"/>
</dbReference>
<dbReference type="AlphaFoldDB" id="A0A916K9U4"/>
<dbReference type="PANTHER" id="PTHR43744:SF9">
    <property type="entry name" value="POLYGALACTURONAN_RHAMNOGALACTURONAN TRANSPORT SYSTEM PERMEASE PROTEIN YTCP"/>
    <property type="match status" value="1"/>
</dbReference>
<evidence type="ECO:0000256" key="3">
    <source>
        <dbReference type="ARBA" id="ARBA00022475"/>
    </source>
</evidence>
<evidence type="ECO:0000256" key="6">
    <source>
        <dbReference type="ARBA" id="ARBA00023136"/>
    </source>
</evidence>
<feature type="transmembrane region" description="Helical" evidence="7">
    <location>
        <begin position="79"/>
        <end position="99"/>
    </location>
</feature>
<feature type="transmembrane region" description="Helical" evidence="7">
    <location>
        <begin position="184"/>
        <end position="206"/>
    </location>
</feature>
<feature type="domain" description="ABC transmembrane type-1" evidence="8">
    <location>
        <begin position="75"/>
        <end position="267"/>
    </location>
</feature>
<dbReference type="Proteomes" id="UP000693672">
    <property type="component" value="Unassembled WGS sequence"/>
</dbReference>
<evidence type="ECO:0000313" key="10">
    <source>
        <dbReference type="Proteomes" id="UP000693672"/>
    </source>
</evidence>
<organism evidence="9 10">
    <name type="scientific">Paenibacillus solanacearum</name>
    <dbReference type="NCBI Taxonomy" id="2048548"/>
    <lineage>
        <taxon>Bacteria</taxon>
        <taxon>Bacillati</taxon>
        <taxon>Bacillota</taxon>
        <taxon>Bacilli</taxon>
        <taxon>Bacillales</taxon>
        <taxon>Paenibacillaceae</taxon>
        <taxon>Paenibacillus</taxon>
    </lineage>
</organism>
<evidence type="ECO:0000256" key="1">
    <source>
        <dbReference type="ARBA" id="ARBA00004651"/>
    </source>
</evidence>
<dbReference type="GO" id="GO:0055085">
    <property type="term" value="P:transmembrane transport"/>
    <property type="evidence" value="ECO:0007669"/>
    <property type="project" value="InterPro"/>
</dbReference>
<evidence type="ECO:0000256" key="7">
    <source>
        <dbReference type="RuleBase" id="RU363032"/>
    </source>
</evidence>
<dbReference type="EMBL" id="CAJVAS010000041">
    <property type="protein sequence ID" value="CAG7648256.1"/>
    <property type="molecule type" value="Genomic_DNA"/>
</dbReference>
<dbReference type="PROSITE" id="PS50928">
    <property type="entry name" value="ABC_TM1"/>
    <property type="match status" value="1"/>
</dbReference>
<dbReference type="PANTHER" id="PTHR43744">
    <property type="entry name" value="ABC TRANSPORTER PERMEASE PROTEIN MG189-RELATED-RELATED"/>
    <property type="match status" value="1"/>
</dbReference>
<comment type="similarity">
    <text evidence="7">Belongs to the binding-protein-dependent transport system permease family.</text>
</comment>
<keyword evidence="3" id="KW-1003">Cell membrane</keyword>
<feature type="transmembrane region" description="Helical" evidence="7">
    <location>
        <begin position="263"/>
        <end position="280"/>
    </location>
</feature>
<reference evidence="9" key="1">
    <citation type="submission" date="2021-06" db="EMBL/GenBank/DDBJ databases">
        <authorList>
            <person name="Criscuolo A."/>
        </authorList>
    </citation>
    <scope>NUCLEOTIDE SEQUENCE</scope>
    <source>
        <strain evidence="9">CIP111600</strain>
    </source>
</reference>
<keyword evidence="6 7" id="KW-0472">Membrane</keyword>
<keyword evidence="10" id="KW-1185">Reference proteome</keyword>
<comment type="subcellular location">
    <subcellularLocation>
        <location evidence="1 7">Cell membrane</location>
        <topology evidence="1 7">Multi-pass membrane protein</topology>
    </subcellularLocation>
</comment>
<protein>
    <submittedName>
        <fullName evidence="9">L-arabinose transport system permease protein AraQ</fullName>
    </submittedName>
</protein>
<dbReference type="RefSeq" id="WP_218095278.1">
    <property type="nucleotide sequence ID" value="NZ_CAJVAS010000041.1"/>
</dbReference>
<feature type="transmembrane region" description="Helical" evidence="7">
    <location>
        <begin position="111"/>
        <end position="132"/>
    </location>
</feature>